<dbReference type="Gene3D" id="2.70.70.10">
    <property type="entry name" value="Glucose Permease (Domain IIA)"/>
    <property type="match status" value="1"/>
</dbReference>
<gene>
    <name evidence="5" type="ORF">V4D30_05560</name>
</gene>
<feature type="signal peptide" evidence="3">
    <location>
        <begin position="1"/>
        <end position="23"/>
    </location>
</feature>
<dbReference type="Pfam" id="PF01551">
    <property type="entry name" value="Peptidase_M23"/>
    <property type="match status" value="1"/>
</dbReference>
<sequence>MKMVKNLHILLLIFIVVSSLSYAAQPKEELREIKKEIDIHKRKLKETKKIEQNVLEDLKRVSKELNEIEGKIKNHRAKIKNLQIKIAETEKGIKIYSAQLEERKSNLISKIKGIQRLNNQPHPALIILLEEDTTKAFRLIRNTQKIMNIDKNLIQQYRAELNNLVVQQTELKKLYASLKQEEEALKKAEEAQRQKKKEKEILLARVRQNKALYEKKIKELEENARRLTRLLQETEKKEKRTGKIESLPEGGFTKKRGTLLWPVSGPVVAHYGSQKDPVFNVPIMRSGIYIQAQPGTPVKASAEGRVVYASYFKGYENLVIISHGDGYYTVYGNLGSMNVKEGVYVKTGQVIGSVGTASAIDTPAVYFEIRYRGKPLNPEHWLRK</sequence>
<keyword evidence="1 3" id="KW-0732">Signal</keyword>
<evidence type="ECO:0000256" key="2">
    <source>
        <dbReference type="SAM" id="Coils"/>
    </source>
</evidence>
<name>A0AAU8GUR9_9BACT</name>
<reference evidence="5" key="1">
    <citation type="submission" date="2024-01" db="EMBL/GenBank/DDBJ databases">
        <title>The first autotrophic representatives of the genus Thermodesulfovibrio.</title>
        <authorList>
            <person name="Maltseva A.I."/>
            <person name="Elcheninov A.G."/>
            <person name="Kublanov I.V."/>
            <person name="Lebedinsky A.V."/>
            <person name="Frolov E.N."/>
        </authorList>
    </citation>
    <scope>NUCLEOTIDE SEQUENCE</scope>
    <source>
        <strain evidence="5">3907-1M</strain>
    </source>
</reference>
<dbReference type="PANTHER" id="PTHR21666:SF289">
    <property type="entry name" value="L-ALA--D-GLU ENDOPEPTIDASE"/>
    <property type="match status" value="1"/>
</dbReference>
<dbReference type="InterPro" id="IPR016047">
    <property type="entry name" value="M23ase_b-sheet_dom"/>
</dbReference>
<evidence type="ECO:0000313" key="5">
    <source>
        <dbReference type="EMBL" id="XCH45799.1"/>
    </source>
</evidence>
<feature type="coiled-coil region" evidence="2">
    <location>
        <begin position="154"/>
        <end position="240"/>
    </location>
</feature>
<dbReference type="SUPFAM" id="SSF51261">
    <property type="entry name" value="Duplicated hybrid motif"/>
    <property type="match status" value="1"/>
</dbReference>
<dbReference type="AlphaFoldDB" id="A0AAU8GUR9"/>
<proteinExistence type="predicted"/>
<feature type="coiled-coil region" evidence="2">
    <location>
        <begin position="27"/>
        <end position="117"/>
    </location>
</feature>
<keyword evidence="2" id="KW-0175">Coiled coil</keyword>
<dbReference type="InterPro" id="IPR050570">
    <property type="entry name" value="Cell_wall_metabolism_enzyme"/>
</dbReference>
<evidence type="ECO:0000259" key="4">
    <source>
        <dbReference type="Pfam" id="PF01551"/>
    </source>
</evidence>
<protein>
    <submittedName>
        <fullName evidence="5">Peptidoglycan DD-metalloendopeptidase family protein</fullName>
    </submittedName>
</protein>
<dbReference type="Gene3D" id="6.10.250.3150">
    <property type="match status" value="1"/>
</dbReference>
<dbReference type="InterPro" id="IPR011055">
    <property type="entry name" value="Dup_hybrid_motif"/>
</dbReference>
<dbReference type="EMBL" id="CP144373">
    <property type="protein sequence ID" value="XCH45799.1"/>
    <property type="molecule type" value="Genomic_DNA"/>
</dbReference>
<accession>A0AAU8GUR9</accession>
<dbReference type="CDD" id="cd12797">
    <property type="entry name" value="M23_peptidase"/>
    <property type="match status" value="1"/>
</dbReference>
<feature type="domain" description="M23ase beta-sheet core" evidence="4">
    <location>
        <begin position="285"/>
        <end position="378"/>
    </location>
</feature>
<dbReference type="GO" id="GO:0004222">
    <property type="term" value="F:metalloendopeptidase activity"/>
    <property type="evidence" value="ECO:0007669"/>
    <property type="project" value="TreeGrafter"/>
</dbReference>
<dbReference type="RefSeq" id="WP_353683341.1">
    <property type="nucleotide sequence ID" value="NZ_CP144373.1"/>
</dbReference>
<evidence type="ECO:0000256" key="1">
    <source>
        <dbReference type="ARBA" id="ARBA00022729"/>
    </source>
</evidence>
<evidence type="ECO:0000256" key="3">
    <source>
        <dbReference type="SAM" id="SignalP"/>
    </source>
</evidence>
<dbReference type="PANTHER" id="PTHR21666">
    <property type="entry name" value="PEPTIDASE-RELATED"/>
    <property type="match status" value="1"/>
</dbReference>
<dbReference type="KEGG" id="taut:V4D30_05560"/>
<organism evidence="5">
    <name type="scientific">Thermodesulfovibrio autotrophicus</name>
    <dbReference type="NCBI Taxonomy" id="3118333"/>
    <lineage>
        <taxon>Bacteria</taxon>
        <taxon>Pseudomonadati</taxon>
        <taxon>Nitrospirota</taxon>
        <taxon>Thermodesulfovibrionia</taxon>
        <taxon>Thermodesulfovibrionales</taxon>
        <taxon>Thermodesulfovibrionaceae</taxon>
        <taxon>Thermodesulfovibrio</taxon>
    </lineage>
</organism>
<feature type="chain" id="PRO_5043964234" evidence="3">
    <location>
        <begin position="24"/>
        <end position="384"/>
    </location>
</feature>
<dbReference type="FunFam" id="2.70.70.10:FF:000003">
    <property type="entry name" value="Murein hydrolase activator EnvC"/>
    <property type="match status" value="1"/>
</dbReference>